<accession>A0AC61QQG9</accession>
<evidence type="ECO:0000313" key="2">
    <source>
        <dbReference type="Proteomes" id="UP000308886"/>
    </source>
</evidence>
<dbReference type="Proteomes" id="UP000308886">
    <property type="component" value="Unassembled WGS sequence"/>
</dbReference>
<comment type="caution">
    <text evidence="1">The sequence shown here is derived from an EMBL/GenBank/DDBJ whole genome shotgun (WGS) entry which is preliminary data.</text>
</comment>
<gene>
    <name evidence="1" type="ORF">E5358_07985</name>
</gene>
<keyword evidence="2" id="KW-1185">Reference proteome</keyword>
<organism evidence="1 2">
    <name type="scientific">Palleniella muris</name>
    <dbReference type="NCBI Taxonomy" id="3038145"/>
    <lineage>
        <taxon>Bacteria</taxon>
        <taxon>Pseudomonadati</taxon>
        <taxon>Bacteroidota</taxon>
        <taxon>Bacteroidia</taxon>
        <taxon>Bacteroidales</taxon>
        <taxon>Prevotellaceae</taxon>
        <taxon>Palleniella</taxon>
    </lineage>
</organism>
<evidence type="ECO:0000313" key="1">
    <source>
        <dbReference type="EMBL" id="TGX82232.1"/>
    </source>
</evidence>
<proteinExistence type="predicted"/>
<protein>
    <submittedName>
        <fullName evidence="1">LysM peptidoglycan-binding domain-containing protein</fullName>
    </submittedName>
</protein>
<sequence>MKHAFYTTIFVLVMFLFGGMSLSAQKILSVHKVKKKETVFGIAKEYGVTIDELKNANPFMREPDFVLKKGMSVNIPEHNPQLSETQATSGTNTSVTSKATANASTVNIGVMLPLHDINGDGKRMVEYYRGMLLAAKDLRKEGYNLTINAWNVAEEDNIGNTLSATNAAKCNVVFGPLYTSQVRQLADFCMEKNITMVIPFSITGDDVQTCPQIHQVYQTQADITAKSIDQFMAQFANAHPIFIDCNDVTSKKGAFTFGLRKRLEEKKIAYSITNLNSSQEMFAKAFSGNMRNVVVLNTGRYAETAKAIEKLDILSQANPGMLISMFGYNEWFMYTKTLQNKFHKYDAYVPSVYNLDTASLGVKRLEKEYLDYFKSPMQSAIPRFAITGYDHLMFFVKGYRKYGKEFHGTSSQRNYTPVQTPLIFERVGKGGYKNTAFMLIHF</sequence>
<dbReference type="EMBL" id="SRZC01000011">
    <property type="protein sequence ID" value="TGX82232.1"/>
    <property type="molecule type" value="Genomic_DNA"/>
</dbReference>
<reference evidence="1" key="1">
    <citation type="submission" date="2019-04" db="EMBL/GenBank/DDBJ databases">
        <title>Microbes associate with the intestines of laboratory mice.</title>
        <authorList>
            <person name="Navarre W."/>
            <person name="Wong E."/>
            <person name="Huang K."/>
            <person name="Tropini C."/>
            <person name="Ng K."/>
            <person name="Yu B."/>
        </authorList>
    </citation>
    <scope>NUCLEOTIDE SEQUENCE</scope>
    <source>
        <strain evidence="1">NM73_A23</strain>
    </source>
</reference>
<name>A0AC61QQG9_9BACT</name>